<accession>A0A0A7G0J4</accession>
<dbReference type="PANTHER" id="PTHR30237">
    <property type="entry name" value="MURAMOYLTETRAPEPTIDE CARBOXYPEPTIDASE"/>
    <property type="match status" value="1"/>
</dbReference>
<dbReference type="Pfam" id="PF17676">
    <property type="entry name" value="Peptidase_S66C"/>
    <property type="match status" value="1"/>
</dbReference>
<keyword evidence="10" id="KW-1185">Reference proteome</keyword>
<proteinExistence type="inferred from homology"/>
<dbReference type="Proteomes" id="UP000030635">
    <property type="component" value="Chromosome"/>
</dbReference>
<dbReference type="eggNOG" id="COG1619">
    <property type="taxonomic scope" value="Bacteria"/>
</dbReference>
<evidence type="ECO:0000256" key="4">
    <source>
        <dbReference type="ARBA" id="ARBA00022801"/>
    </source>
</evidence>
<dbReference type="STRING" id="1561.NPD11_292"/>
<feature type="active site" description="Nucleophile" evidence="6">
    <location>
        <position position="107"/>
    </location>
</feature>
<feature type="domain" description="LD-carboxypeptidase C-terminal" evidence="8">
    <location>
        <begin position="169"/>
        <end position="281"/>
    </location>
</feature>
<dbReference type="Gene3D" id="3.50.30.60">
    <property type="entry name" value="LD-carboxypeptidase A C-terminal domain-like"/>
    <property type="match status" value="1"/>
</dbReference>
<keyword evidence="3" id="KW-0645">Protease</keyword>
<dbReference type="GO" id="GO:0008236">
    <property type="term" value="F:serine-type peptidase activity"/>
    <property type="evidence" value="ECO:0007669"/>
    <property type="project" value="UniProtKB-KW"/>
</dbReference>
<evidence type="ECO:0000313" key="9">
    <source>
        <dbReference type="EMBL" id="AIY84626.1"/>
    </source>
</evidence>
<reference evidence="9 10" key="1">
    <citation type="journal article" date="2015" name="Infect. Genet. Evol.">
        <title>Genomic sequences of six botulinum neurotoxin-producing strains representing three clostridial species illustrate the mobility and diversity of botulinum neurotoxin genes.</title>
        <authorList>
            <person name="Smith T.J."/>
            <person name="Hill K.K."/>
            <person name="Xie G."/>
            <person name="Foley B.T."/>
            <person name="Williamson C.H."/>
            <person name="Foster J.T."/>
            <person name="Johnson S.L."/>
            <person name="Chertkov O."/>
            <person name="Teshima H."/>
            <person name="Gibbons H.S."/>
            <person name="Johnsky L.A."/>
            <person name="Karavis M.A."/>
            <person name="Smith L.A."/>
        </authorList>
    </citation>
    <scope>NUCLEOTIDE SEQUENCE [LARGE SCALE GENOMIC DNA]</scope>
    <source>
        <strain evidence="9">Sullivan</strain>
    </source>
</reference>
<dbReference type="HOGENOM" id="CLU_034346_1_1_9"/>
<feature type="domain" description="LD-carboxypeptidase N-terminal" evidence="7">
    <location>
        <begin position="9"/>
        <end position="126"/>
    </location>
</feature>
<feature type="active site" description="Charge relay system" evidence="6">
    <location>
        <position position="268"/>
    </location>
</feature>
<evidence type="ECO:0000256" key="5">
    <source>
        <dbReference type="ARBA" id="ARBA00022825"/>
    </source>
</evidence>
<keyword evidence="2 9" id="KW-0121">Carboxypeptidase</keyword>
<dbReference type="GO" id="GO:0006508">
    <property type="term" value="P:proteolysis"/>
    <property type="evidence" value="ECO:0007669"/>
    <property type="project" value="UniProtKB-KW"/>
</dbReference>
<dbReference type="InterPro" id="IPR040921">
    <property type="entry name" value="Peptidase_S66C"/>
</dbReference>
<dbReference type="InterPro" id="IPR029062">
    <property type="entry name" value="Class_I_gatase-like"/>
</dbReference>
<sequence length="288" mass="33087">MILKENDKVMLIACSNELPISYSKYIKEITKILNEFGLDVVLSYALYREANKCSIGLKRAQALMDGFKDNSIKCIFDVSGGDLCNEILPYLDFDLINKSKVMYYGYSDLSVLLNSLYKKANKKAYYYNIKTILTDEGKQNFYNTFINEDSSYNLFESWKYKWICGNRITGEVLGGNIRCTLKLSGTQYMPSFENKILFLESNSGDIIKIRTFIAQYRELGIFNDINGIILGEFTEIDLIHEEDELIELFKDICIEFNLSLIRTKEIGHSNSSKGILIGSYINLNKPME</sequence>
<dbReference type="InterPro" id="IPR027478">
    <property type="entry name" value="LdcA_N"/>
</dbReference>
<evidence type="ECO:0000256" key="2">
    <source>
        <dbReference type="ARBA" id="ARBA00022645"/>
    </source>
</evidence>
<dbReference type="SUPFAM" id="SSF52317">
    <property type="entry name" value="Class I glutamine amidotransferase-like"/>
    <property type="match status" value="1"/>
</dbReference>
<dbReference type="InterPro" id="IPR003507">
    <property type="entry name" value="S66_fam"/>
</dbReference>
<dbReference type="GO" id="GO:0004180">
    <property type="term" value="F:carboxypeptidase activity"/>
    <property type="evidence" value="ECO:0007669"/>
    <property type="project" value="UniProtKB-KW"/>
</dbReference>
<organism evidence="9 10">
    <name type="scientific">Clostridium baratii str. Sullivan</name>
    <dbReference type="NCBI Taxonomy" id="1415775"/>
    <lineage>
        <taxon>Bacteria</taxon>
        <taxon>Bacillati</taxon>
        <taxon>Bacillota</taxon>
        <taxon>Clostridia</taxon>
        <taxon>Eubacteriales</taxon>
        <taxon>Clostridiaceae</taxon>
        <taxon>Clostridium</taxon>
    </lineage>
</organism>
<dbReference type="InterPro" id="IPR040449">
    <property type="entry name" value="Peptidase_S66_N"/>
</dbReference>
<dbReference type="RefSeq" id="WP_039315956.1">
    <property type="nucleotide sequence ID" value="NZ_CP006905.1"/>
</dbReference>
<evidence type="ECO:0000259" key="8">
    <source>
        <dbReference type="Pfam" id="PF17676"/>
    </source>
</evidence>
<dbReference type="Gene3D" id="3.40.50.10740">
    <property type="entry name" value="Class I glutamine amidotransferase-like"/>
    <property type="match status" value="1"/>
</dbReference>
<dbReference type="PIRSF" id="PIRSF028757">
    <property type="entry name" value="LD-carboxypeptidase"/>
    <property type="match status" value="1"/>
</dbReference>
<comment type="similarity">
    <text evidence="1">Belongs to the peptidase S66 family.</text>
</comment>
<dbReference type="EMBL" id="CP006905">
    <property type="protein sequence ID" value="AIY84626.1"/>
    <property type="molecule type" value="Genomic_DNA"/>
</dbReference>
<keyword evidence="5" id="KW-0720">Serine protease</keyword>
<name>A0A0A7G0J4_9CLOT</name>
<evidence type="ECO:0000259" key="7">
    <source>
        <dbReference type="Pfam" id="PF02016"/>
    </source>
</evidence>
<evidence type="ECO:0000256" key="3">
    <source>
        <dbReference type="ARBA" id="ARBA00022670"/>
    </source>
</evidence>
<dbReference type="OrthoDB" id="9807329at2"/>
<dbReference type="SUPFAM" id="SSF141986">
    <property type="entry name" value="LD-carboxypeptidase A C-terminal domain-like"/>
    <property type="match status" value="1"/>
</dbReference>
<dbReference type="AlphaFoldDB" id="A0A0A7G0J4"/>
<evidence type="ECO:0000313" key="10">
    <source>
        <dbReference type="Proteomes" id="UP000030635"/>
    </source>
</evidence>
<evidence type="ECO:0000256" key="6">
    <source>
        <dbReference type="PIRSR" id="PIRSR028757-1"/>
    </source>
</evidence>
<keyword evidence="4" id="KW-0378">Hydrolase</keyword>
<dbReference type="InterPro" id="IPR027461">
    <property type="entry name" value="Carboxypeptidase_A_C_sf"/>
</dbReference>
<evidence type="ECO:0000256" key="1">
    <source>
        <dbReference type="ARBA" id="ARBA00010233"/>
    </source>
</evidence>
<dbReference type="Pfam" id="PF02016">
    <property type="entry name" value="Peptidase_S66"/>
    <property type="match status" value="1"/>
</dbReference>
<feature type="active site" description="Charge relay system" evidence="6">
    <location>
        <position position="200"/>
    </location>
</feature>
<dbReference type="KEGG" id="cbv:U729_2736"/>
<protein>
    <submittedName>
        <fullName evidence="9">LD-carboxypeptidase family protein</fullName>
    </submittedName>
</protein>
<gene>
    <name evidence="9" type="ORF">U729_2736</name>
</gene>
<dbReference type="PANTHER" id="PTHR30237:SF2">
    <property type="entry name" value="MUREIN TETRAPEPTIDE CARBOXYPEPTIDASE"/>
    <property type="match status" value="1"/>
</dbReference>